<comment type="caution">
    <text evidence="2">The sequence shown here is derived from an EMBL/GenBank/DDBJ whole genome shotgun (WGS) entry which is preliminary data.</text>
</comment>
<evidence type="ECO:0000256" key="1">
    <source>
        <dbReference type="SAM" id="Phobius"/>
    </source>
</evidence>
<feature type="transmembrane region" description="Helical" evidence="1">
    <location>
        <begin position="64"/>
        <end position="89"/>
    </location>
</feature>
<reference evidence="2 3" key="1">
    <citation type="submission" date="2014-10" db="EMBL/GenBank/DDBJ databases">
        <title>Draft genome of the hookworm Ancylostoma caninum.</title>
        <authorList>
            <person name="Mitreva M."/>
        </authorList>
    </citation>
    <scope>NUCLEOTIDE SEQUENCE [LARGE SCALE GENOMIC DNA]</scope>
    <source>
        <strain evidence="2 3">Baltimore</strain>
    </source>
</reference>
<accession>A0A368GUI1</accession>
<name>A0A368GUI1_ANCCA</name>
<keyword evidence="1" id="KW-0812">Transmembrane</keyword>
<dbReference type="Proteomes" id="UP000252519">
    <property type="component" value="Unassembled WGS sequence"/>
</dbReference>
<evidence type="ECO:0000313" key="2">
    <source>
        <dbReference type="EMBL" id="RCN48032.1"/>
    </source>
</evidence>
<dbReference type="OrthoDB" id="10460283at2759"/>
<dbReference type="AlphaFoldDB" id="A0A368GUI1"/>
<organism evidence="2 3">
    <name type="scientific">Ancylostoma caninum</name>
    <name type="common">Dog hookworm</name>
    <dbReference type="NCBI Taxonomy" id="29170"/>
    <lineage>
        <taxon>Eukaryota</taxon>
        <taxon>Metazoa</taxon>
        <taxon>Ecdysozoa</taxon>
        <taxon>Nematoda</taxon>
        <taxon>Chromadorea</taxon>
        <taxon>Rhabditida</taxon>
        <taxon>Rhabditina</taxon>
        <taxon>Rhabditomorpha</taxon>
        <taxon>Strongyloidea</taxon>
        <taxon>Ancylostomatidae</taxon>
        <taxon>Ancylostomatinae</taxon>
        <taxon>Ancylostoma</taxon>
    </lineage>
</organism>
<sequence length="106" mass="12348">MGNFFKSLARNSRHDPEELPSIPDLWHVNPSFSVRERRKIMSCLANKSSKKRRIVSELKITKQLLSLVIVVAVPIALFCLFSTYLHIFVTAARRRKWRDESDSFSE</sequence>
<protein>
    <submittedName>
        <fullName evidence="2">Uncharacterized protein</fullName>
    </submittedName>
</protein>
<dbReference type="EMBL" id="JOJR01000052">
    <property type="protein sequence ID" value="RCN48032.1"/>
    <property type="molecule type" value="Genomic_DNA"/>
</dbReference>
<keyword evidence="3" id="KW-1185">Reference proteome</keyword>
<gene>
    <name evidence="2" type="ORF">ANCCAN_05858</name>
</gene>
<keyword evidence="1" id="KW-0472">Membrane</keyword>
<proteinExistence type="predicted"/>
<evidence type="ECO:0000313" key="3">
    <source>
        <dbReference type="Proteomes" id="UP000252519"/>
    </source>
</evidence>
<keyword evidence="1" id="KW-1133">Transmembrane helix</keyword>